<evidence type="ECO:0000256" key="1">
    <source>
        <dbReference type="ARBA" id="ARBA00004141"/>
    </source>
</evidence>
<dbReference type="CDD" id="cd13965">
    <property type="entry name" value="PT_UbiA_3"/>
    <property type="match status" value="1"/>
</dbReference>
<evidence type="ECO:0000313" key="7">
    <source>
        <dbReference type="Proteomes" id="UP000518752"/>
    </source>
</evidence>
<evidence type="ECO:0000256" key="4">
    <source>
        <dbReference type="ARBA" id="ARBA00023136"/>
    </source>
</evidence>
<comment type="caution">
    <text evidence="6">The sequence shown here is derived from an EMBL/GenBank/DDBJ whole genome shotgun (WGS) entry which is preliminary data.</text>
</comment>
<keyword evidence="4 5" id="KW-0472">Membrane</keyword>
<evidence type="ECO:0000256" key="5">
    <source>
        <dbReference type="SAM" id="Phobius"/>
    </source>
</evidence>
<feature type="transmembrane region" description="Helical" evidence="5">
    <location>
        <begin position="234"/>
        <end position="250"/>
    </location>
</feature>
<feature type="transmembrane region" description="Helical" evidence="5">
    <location>
        <begin position="168"/>
        <end position="188"/>
    </location>
</feature>
<feature type="transmembrane region" description="Helical" evidence="5">
    <location>
        <begin position="96"/>
        <end position="123"/>
    </location>
</feature>
<keyword evidence="2 5" id="KW-0812">Transmembrane</keyword>
<dbReference type="Pfam" id="PF01040">
    <property type="entry name" value="UbiA"/>
    <property type="match status" value="1"/>
</dbReference>
<evidence type="ECO:0000256" key="2">
    <source>
        <dbReference type="ARBA" id="ARBA00022692"/>
    </source>
</evidence>
<dbReference type="GO" id="GO:0016020">
    <property type="term" value="C:membrane"/>
    <property type="evidence" value="ECO:0007669"/>
    <property type="project" value="UniProtKB-SubCell"/>
</dbReference>
<dbReference type="Gene3D" id="1.10.357.140">
    <property type="entry name" value="UbiA prenyltransferase"/>
    <property type="match status" value="1"/>
</dbReference>
<dbReference type="PANTHER" id="PTHR42723:SF1">
    <property type="entry name" value="CHLOROPHYLL SYNTHASE, CHLOROPLASTIC"/>
    <property type="match status" value="1"/>
</dbReference>
<dbReference type="InterPro" id="IPR044878">
    <property type="entry name" value="UbiA_sf"/>
</dbReference>
<dbReference type="EMBL" id="JAACJN010000258">
    <property type="protein sequence ID" value="KAF5354611.1"/>
    <property type="molecule type" value="Genomic_DNA"/>
</dbReference>
<sequence>MHLLTSVNYHLKTLFLFTRSDYKTIFFLAVLIFSFATSPKIQAGSVLRTVIWIWVHLLQANVSNQTFSGHEDLINKPWRPLPSGRITPNQARALRWCLMILCLCVSAVYGPMVLFASAALTIVEIVHDDVGFSGGTILKNLCNVGGYSTFELGAACSLNDGRLTETGVIALICSCLIIFTTISAQDFADVEGDKLSGRRTLPIVAPDGSRYYILSVLLMWSYILIHMWGVGPRSGGIFVGMGAYIGSRYFRFREARDDRFSYLLYNASAFNFGINFVSNDPLGVATCSSFSSVQCLQWFSDLVKQA</sequence>
<reference evidence="6 7" key="1">
    <citation type="journal article" date="2020" name="ISME J.">
        <title>Uncovering the hidden diversity of litter-decomposition mechanisms in mushroom-forming fungi.</title>
        <authorList>
            <person name="Floudas D."/>
            <person name="Bentzer J."/>
            <person name="Ahren D."/>
            <person name="Johansson T."/>
            <person name="Persson P."/>
            <person name="Tunlid A."/>
        </authorList>
    </citation>
    <scope>NUCLEOTIDE SEQUENCE [LARGE SCALE GENOMIC DNA]</scope>
    <source>
        <strain evidence="6 7">CBS 406.79</strain>
    </source>
</reference>
<organism evidence="6 7">
    <name type="scientific">Collybiopsis confluens</name>
    <dbReference type="NCBI Taxonomy" id="2823264"/>
    <lineage>
        <taxon>Eukaryota</taxon>
        <taxon>Fungi</taxon>
        <taxon>Dikarya</taxon>
        <taxon>Basidiomycota</taxon>
        <taxon>Agaricomycotina</taxon>
        <taxon>Agaricomycetes</taxon>
        <taxon>Agaricomycetidae</taxon>
        <taxon>Agaricales</taxon>
        <taxon>Marasmiineae</taxon>
        <taxon>Omphalotaceae</taxon>
        <taxon>Collybiopsis</taxon>
    </lineage>
</organism>
<dbReference type="PANTHER" id="PTHR42723">
    <property type="entry name" value="CHLOROPHYLL SYNTHASE"/>
    <property type="match status" value="1"/>
</dbReference>
<dbReference type="Proteomes" id="UP000518752">
    <property type="component" value="Unassembled WGS sequence"/>
</dbReference>
<evidence type="ECO:0000256" key="3">
    <source>
        <dbReference type="ARBA" id="ARBA00022989"/>
    </source>
</evidence>
<feature type="transmembrane region" description="Helical" evidence="5">
    <location>
        <begin position="20"/>
        <end position="38"/>
    </location>
</feature>
<dbReference type="InterPro" id="IPR000537">
    <property type="entry name" value="UbiA_prenyltransferase"/>
</dbReference>
<evidence type="ECO:0000313" key="6">
    <source>
        <dbReference type="EMBL" id="KAF5354611.1"/>
    </source>
</evidence>
<dbReference type="InterPro" id="IPR050475">
    <property type="entry name" value="Prenyltransferase_related"/>
</dbReference>
<comment type="subcellular location">
    <subcellularLocation>
        <location evidence="1">Membrane</location>
        <topology evidence="1">Multi-pass membrane protein</topology>
    </subcellularLocation>
</comment>
<accession>A0A8H5FZ53</accession>
<keyword evidence="3 5" id="KW-1133">Transmembrane helix</keyword>
<protein>
    <submittedName>
        <fullName evidence="6">Uncharacterized protein</fullName>
    </submittedName>
</protein>
<gene>
    <name evidence="6" type="ORF">D9757_012339</name>
</gene>
<dbReference type="GO" id="GO:0016765">
    <property type="term" value="F:transferase activity, transferring alkyl or aryl (other than methyl) groups"/>
    <property type="evidence" value="ECO:0007669"/>
    <property type="project" value="InterPro"/>
</dbReference>
<proteinExistence type="predicted"/>
<dbReference type="OrthoDB" id="434972at2759"/>
<name>A0A8H5FZ53_9AGAR</name>
<feature type="transmembrane region" description="Helical" evidence="5">
    <location>
        <begin position="209"/>
        <end position="228"/>
    </location>
</feature>
<dbReference type="AlphaFoldDB" id="A0A8H5FZ53"/>
<keyword evidence="7" id="KW-1185">Reference proteome</keyword>